<evidence type="ECO:0000313" key="18">
    <source>
        <dbReference type="Proteomes" id="UP000267798"/>
    </source>
</evidence>
<accession>A0A3A6PFL6</accession>
<dbReference type="RefSeq" id="WP_120111920.1">
    <property type="nucleotide sequence ID" value="NZ_QXQB01000003.1"/>
</dbReference>
<comment type="caution">
    <text evidence="17">The sequence shown here is derived from an EMBL/GenBank/DDBJ whole genome shotgun (WGS) entry which is preliminary data.</text>
</comment>
<keyword evidence="8" id="KW-0547">Nucleotide-binding</keyword>
<dbReference type="EMBL" id="QXQB01000003">
    <property type="protein sequence ID" value="RJX38990.1"/>
    <property type="molecule type" value="Genomic_DNA"/>
</dbReference>
<keyword evidence="12" id="KW-0902">Two-component regulatory system</keyword>
<dbReference type="OrthoDB" id="9776552at2"/>
<dbReference type="EC" id="2.7.13.3" evidence="3"/>
<evidence type="ECO:0000256" key="2">
    <source>
        <dbReference type="ARBA" id="ARBA00004651"/>
    </source>
</evidence>
<dbReference type="SUPFAM" id="SSF55874">
    <property type="entry name" value="ATPase domain of HSP90 chaperone/DNA topoisomerase II/histidine kinase"/>
    <property type="match status" value="1"/>
</dbReference>
<dbReference type="AlphaFoldDB" id="A0A3A6PFL6"/>
<feature type="compositionally biased region" description="Basic and acidic residues" evidence="14">
    <location>
        <begin position="578"/>
        <end position="596"/>
    </location>
</feature>
<evidence type="ECO:0000256" key="8">
    <source>
        <dbReference type="ARBA" id="ARBA00022741"/>
    </source>
</evidence>
<gene>
    <name evidence="17" type="ORF">D3P09_15910</name>
</gene>
<evidence type="ECO:0000256" key="15">
    <source>
        <dbReference type="SAM" id="Phobius"/>
    </source>
</evidence>
<dbReference type="GO" id="GO:0000155">
    <property type="term" value="F:phosphorelay sensor kinase activity"/>
    <property type="evidence" value="ECO:0007669"/>
    <property type="project" value="InterPro"/>
</dbReference>
<dbReference type="InterPro" id="IPR010559">
    <property type="entry name" value="Sig_transdc_His_kin_internal"/>
</dbReference>
<evidence type="ECO:0000256" key="13">
    <source>
        <dbReference type="ARBA" id="ARBA00023136"/>
    </source>
</evidence>
<keyword evidence="5" id="KW-0597">Phosphoprotein</keyword>
<dbReference type="Proteomes" id="UP000267798">
    <property type="component" value="Unassembled WGS sequence"/>
</dbReference>
<evidence type="ECO:0000256" key="14">
    <source>
        <dbReference type="SAM" id="MobiDB-lite"/>
    </source>
</evidence>
<dbReference type="InterPro" id="IPR036890">
    <property type="entry name" value="HATPase_C_sf"/>
</dbReference>
<dbReference type="GO" id="GO:0005524">
    <property type="term" value="F:ATP binding"/>
    <property type="evidence" value="ECO:0007669"/>
    <property type="project" value="UniProtKB-KW"/>
</dbReference>
<organism evidence="17 18">
    <name type="scientific">Paenibacillus pinisoli</name>
    <dbReference type="NCBI Taxonomy" id="1276110"/>
    <lineage>
        <taxon>Bacteria</taxon>
        <taxon>Bacillati</taxon>
        <taxon>Bacillota</taxon>
        <taxon>Bacilli</taxon>
        <taxon>Bacillales</taxon>
        <taxon>Paenibacillaceae</taxon>
        <taxon>Paenibacillus</taxon>
    </lineage>
</organism>
<dbReference type="SMART" id="SM00387">
    <property type="entry name" value="HATPase_c"/>
    <property type="match status" value="1"/>
</dbReference>
<dbReference type="PANTHER" id="PTHR34220">
    <property type="entry name" value="SENSOR HISTIDINE KINASE YPDA"/>
    <property type="match status" value="1"/>
</dbReference>
<dbReference type="Gene3D" id="3.30.565.10">
    <property type="entry name" value="Histidine kinase-like ATPase, C-terminal domain"/>
    <property type="match status" value="1"/>
</dbReference>
<keyword evidence="11 15" id="KW-1133">Transmembrane helix</keyword>
<dbReference type="PANTHER" id="PTHR34220:SF11">
    <property type="entry name" value="SENSOR PROTEIN KINASE HPTS"/>
    <property type="match status" value="1"/>
</dbReference>
<evidence type="ECO:0000256" key="12">
    <source>
        <dbReference type="ARBA" id="ARBA00023012"/>
    </source>
</evidence>
<evidence type="ECO:0000256" key="11">
    <source>
        <dbReference type="ARBA" id="ARBA00022989"/>
    </source>
</evidence>
<protein>
    <recommendedName>
        <fullName evidence="3">histidine kinase</fullName>
        <ecNumber evidence="3">2.7.13.3</ecNumber>
    </recommendedName>
</protein>
<dbReference type="PRINTS" id="PR00344">
    <property type="entry name" value="BCTRLSENSOR"/>
</dbReference>
<evidence type="ECO:0000313" key="17">
    <source>
        <dbReference type="EMBL" id="RJX38990.1"/>
    </source>
</evidence>
<evidence type="ECO:0000256" key="10">
    <source>
        <dbReference type="ARBA" id="ARBA00022840"/>
    </source>
</evidence>
<dbReference type="InterPro" id="IPR004358">
    <property type="entry name" value="Sig_transdc_His_kin-like_C"/>
</dbReference>
<dbReference type="PROSITE" id="PS50109">
    <property type="entry name" value="HIS_KIN"/>
    <property type="match status" value="1"/>
</dbReference>
<feature type="transmembrane region" description="Helical" evidence="15">
    <location>
        <begin position="15"/>
        <end position="36"/>
    </location>
</feature>
<comment type="catalytic activity">
    <reaction evidence="1">
        <text>ATP + protein L-histidine = ADP + protein N-phospho-L-histidine.</text>
        <dbReference type="EC" id="2.7.13.3"/>
    </reaction>
</comment>
<evidence type="ECO:0000256" key="4">
    <source>
        <dbReference type="ARBA" id="ARBA00022475"/>
    </source>
</evidence>
<reference evidence="17 18" key="1">
    <citation type="submission" date="2018-09" db="EMBL/GenBank/DDBJ databases">
        <title>Paenibacillus aracenensis nov. sp. isolated from a cave in southern Spain.</title>
        <authorList>
            <person name="Jurado V."/>
            <person name="Gutierrez-Patricio S."/>
            <person name="Gonzalez-Pimentel J.L."/>
            <person name="Miller A.Z."/>
            <person name="Laiz L."/>
            <person name="Saiz-Jimenez C."/>
        </authorList>
    </citation>
    <scope>NUCLEOTIDE SEQUENCE [LARGE SCALE GENOMIC DNA]</scope>
    <source>
        <strain evidence="17 18">JCM 19203</strain>
    </source>
</reference>
<dbReference type="InterPro" id="IPR003594">
    <property type="entry name" value="HATPase_dom"/>
</dbReference>
<dbReference type="Pfam" id="PF02518">
    <property type="entry name" value="HATPase_c"/>
    <property type="match status" value="1"/>
</dbReference>
<feature type="domain" description="Histidine kinase" evidence="16">
    <location>
        <begin position="468"/>
        <end position="571"/>
    </location>
</feature>
<dbReference type="Pfam" id="PF06580">
    <property type="entry name" value="His_kinase"/>
    <property type="match status" value="1"/>
</dbReference>
<feature type="region of interest" description="Disordered" evidence="14">
    <location>
        <begin position="578"/>
        <end position="622"/>
    </location>
</feature>
<comment type="subcellular location">
    <subcellularLocation>
        <location evidence="2">Cell membrane</location>
        <topology evidence="2">Multi-pass membrane protein</topology>
    </subcellularLocation>
</comment>
<dbReference type="InterPro" id="IPR005467">
    <property type="entry name" value="His_kinase_dom"/>
</dbReference>
<sequence length="622" mass="71532">MLTKRLNNVTFKNRIIFIFIISSLGPFICLGLTSFYTIDSIIGNKVEGALQSNLKQDLMSLENMLNNLNHVSQQLAYGGSTNRLIEQLEVENDPYERLRLNNEIRSELNNITFSNPNIGLLMYYAPDTGEYEFENFRVRGDFHPDRLPLMEEYPEITYYGPHLSYNGSINQYVFSIMRKVTLPDQNLYLYIETGRNALTTLFAPQNHKEGSRRLLLLDNEGQVAFSEVNEVFEERTPFPHREAAPSSGTSGGYFWSKEVSNQGWSLVSVVPQNEINQERNRWLLQIAGFFLLFLILAVFAAWLLWKMVYRPLDKFHREIKSLTQSEEREKEELTHIPEFDYLLYQTRSMKRKIWTLYDEIETKEKRRADLEVEKLLYQINPHFLMNTLDTVHWLAVMNGQKEIDKLVLSLNKLLYYNLGKMGETSTIGDEIEALKEYLQLQQIRYDFQFDVDIDVDENSLGLPSPRFLLQPMVENALYHGVSDDGYIYVGIALQEDSLQITIQDNGAGMSREIIAELLDEDTEDSDKVGMGIGMKYVKRILRASYGDEAKLNIRSEVGQGTVVSLRLPVTEEARAAADRLARERKATDGHELDDRFSPGVAHETASAAVSSMKPQWPAAKEE</sequence>
<feature type="transmembrane region" description="Helical" evidence="15">
    <location>
        <begin position="282"/>
        <end position="305"/>
    </location>
</feature>
<evidence type="ECO:0000256" key="9">
    <source>
        <dbReference type="ARBA" id="ARBA00022777"/>
    </source>
</evidence>
<evidence type="ECO:0000256" key="5">
    <source>
        <dbReference type="ARBA" id="ARBA00022553"/>
    </source>
</evidence>
<name>A0A3A6PFL6_9BACL</name>
<dbReference type="GO" id="GO:0005886">
    <property type="term" value="C:plasma membrane"/>
    <property type="evidence" value="ECO:0007669"/>
    <property type="project" value="UniProtKB-SubCell"/>
</dbReference>
<proteinExistence type="predicted"/>
<keyword evidence="6" id="KW-0808">Transferase</keyword>
<keyword evidence="9 17" id="KW-0418">Kinase</keyword>
<dbReference type="InterPro" id="IPR050640">
    <property type="entry name" value="Bact_2-comp_sensor_kinase"/>
</dbReference>
<evidence type="ECO:0000256" key="3">
    <source>
        <dbReference type="ARBA" id="ARBA00012438"/>
    </source>
</evidence>
<keyword evidence="18" id="KW-1185">Reference proteome</keyword>
<keyword evidence="7 15" id="KW-0812">Transmembrane</keyword>
<evidence type="ECO:0000256" key="6">
    <source>
        <dbReference type="ARBA" id="ARBA00022679"/>
    </source>
</evidence>
<evidence type="ECO:0000256" key="1">
    <source>
        <dbReference type="ARBA" id="ARBA00000085"/>
    </source>
</evidence>
<keyword evidence="13 15" id="KW-0472">Membrane</keyword>
<keyword evidence="10" id="KW-0067">ATP-binding</keyword>
<evidence type="ECO:0000259" key="16">
    <source>
        <dbReference type="PROSITE" id="PS50109"/>
    </source>
</evidence>
<keyword evidence="4" id="KW-1003">Cell membrane</keyword>
<evidence type="ECO:0000256" key="7">
    <source>
        <dbReference type="ARBA" id="ARBA00022692"/>
    </source>
</evidence>